<evidence type="ECO:0000313" key="5">
    <source>
        <dbReference type="Proteomes" id="UP001152797"/>
    </source>
</evidence>
<name>A0A9P1BRC7_9DINO</name>
<reference evidence="2" key="1">
    <citation type="submission" date="2022-10" db="EMBL/GenBank/DDBJ databases">
        <authorList>
            <person name="Chen Y."/>
            <person name="Dougan E. K."/>
            <person name="Chan C."/>
            <person name="Rhodes N."/>
            <person name="Thang M."/>
        </authorList>
    </citation>
    <scope>NUCLEOTIDE SEQUENCE</scope>
</reference>
<evidence type="ECO:0000313" key="2">
    <source>
        <dbReference type="EMBL" id="CAI3978043.1"/>
    </source>
</evidence>
<dbReference type="InterPro" id="IPR039367">
    <property type="entry name" value="Och1-like"/>
</dbReference>
<dbReference type="EMBL" id="CAMXCT020000385">
    <property type="protein sequence ID" value="CAL1131418.1"/>
    <property type="molecule type" value="Genomic_DNA"/>
</dbReference>
<dbReference type="EMBL" id="CAMXCT010000385">
    <property type="protein sequence ID" value="CAI3978043.1"/>
    <property type="molecule type" value="Genomic_DNA"/>
</dbReference>
<dbReference type="Gene3D" id="3.90.550.20">
    <property type="match status" value="1"/>
</dbReference>
<dbReference type="GO" id="GO:0000136">
    <property type="term" value="C:mannan polymerase complex"/>
    <property type="evidence" value="ECO:0007669"/>
    <property type="project" value="TreeGrafter"/>
</dbReference>
<dbReference type="EMBL" id="CAMXCT030000385">
    <property type="protein sequence ID" value="CAL4765355.1"/>
    <property type="molecule type" value="Genomic_DNA"/>
</dbReference>
<reference evidence="3" key="2">
    <citation type="submission" date="2024-04" db="EMBL/GenBank/DDBJ databases">
        <authorList>
            <person name="Chen Y."/>
            <person name="Shah S."/>
            <person name="Dougan E. K."/>
            <person name="Thang M."/>
            <person name="Chan C."/>
        </authorList>
    </citation>
    <scope>NUCLEOTIDE SEQUENCE [LARGE SCALE GENOMIC DNA]</scope>
</reference>
<keyword evidence="5" id="KW-1185">Reference proteome</keyword>
<dbReference type="PANTHER" id="PTHR31834:SF1">
    <property type="entry name" value="INITIATION-SPECIFIC ALPHA-1,6-MANNOSYLTRANSFERASE"/>
    <property type="match status" value="1"/>
</dbReference>
<dbReference type="Proteomes" id="UP001152797">
    <property type="component" value="Unassembled WGS sequence"/>
</dbReference>
<dbReference type="OrthoDB" id="409543at2759"/>
<keyword evidence="1" id="KW-0732">Signal</keyword>
<sequence>MITSDFLRATLLAFLAGQCSSISLQTSNRLTRHIGPTSIPCVIHQTWKTHKLSLDQGDNVQTWKSKNPECEHKLWDDAEVERLVQKKSPDVIWPIWDGLRPVERADVFRYLVLWDQGGYYADLDVKCDTPIEQFPVPKNVSMILAYESGSRLTEPDRQKNKFPRVEQFQNWFMASSQGNPILHRALDIIREKFIWKVQKTVDLTGPGTLSDAVHEFLATTSIEQGIPEEISRRTSYLKSFTFPSENLYESGNQTVWLMAAGRVGAQLRVGDDPVAHLLQHSYAATWKPPGGVQP</sequence>
<feature type="signal peptide" evidence="1">
    <location>
        <begin position="1"/>
        <end position="21"/>
    </location>
</feature>
<accession>A0A9P1BRC7</accession>
<dbReference type="AlphaFoldDB" id="A0A9P1BRC7"/>
<evidence type="ECO:0000313" key="4">
    <source>
        <dbReference type="EMBL" id="CAL4765355.1"/>
    </source>
</evidence>
<protein>
    <submittedName>
        <fullName evidence="4">Initiation-specific alpha-1,6-mannosyltransferase (Outer chain elongation protein 1)</fullName>
    </submittedName>
</protein>
<comment type="caution">
    <text evidence="2">The sequence shown here is derived from an EMBL/GenBank/DDBJ whole genome shotgun (WGS) entry which is preliminary data.</text>
</comment>
<feature type="chain" id="PRO_5043269699" evidence="1">
    <location>
        <begin position="22"/>
        <end position="294"/>
    </location>
</feature>
<dbReference type="Pfam" id="PF04488">
    <property type="entry name" value="Gly_transf_sug"/>
    <property type="match status" value="1"/>
</dbReference>
<evidence type="ECO:0000256" key="1">
    <source>
        <dbReference type="SAM" id="SignalP"/>
    </source>
</evidence>
<dbReference type="PANTHER" id="PTHR31834">
    <property type="entry name" value="INITIATION-SPECIFIC ALPHA-1,6-MANNOSYLTRANSFERASE"/>
    <property type="match status" value="1"/>
</dbReference>
<gene>
    <name evidence="2" type="ORF">C1SCF055_LOCUS6132</name>
</gene>
<dbReference type="InterPro" id="IPR029044">
    <property type="entry name" value="Nucleotide-diphossugar_trans"/>
</dbReference>
<dbReference type="InterPro" id="IPR007577">
    <property type="entry name" value="GlycoTrfase_DXD_sugar-bd_CS"/>
</dbReference>
<evidence type="ECO:0000313" key="3">
    <source>
        <dbReference type="EMBL" id="CAL1131418.1"/>
    </source>
</evidence>
<proteinExistence type="predicted"/>
<dbReference type="GO" id="GO:0000009">
    <property type="term" value="F:alpha-1,6-mannosyltransferase activity"/>
    <property type="evidence" value="ECO:0007669"/>
    <property type="project" value="InterPro"/>
</dbReference>
<dbReference type="GO" id="GO:0006487">
    <property type="term" value="P:protein N-linked glycosylation"/>
    <property type="evidence" value="ECO:0007669"/>
    <property type="project" value="TreeGrafter"/>
</dbReference>
<dbReference type="SUPFAM" id="SSF53448">
    <property type="entry name" value="Nucleotide-diphospho-sugar transferases"/>
    <property type="match status" value="1"/>
</dbReference>
<organism evidence="2">
    <name type="scientific">Cladocopium goreaui</name>
    <dbReference type="NCBI Taxonomy" id="2562237"/>
    <lineage>
        <taxon>Eukaryota</taxon>
        <taxon>Sar</taxon>
        <taxon>Alveolata</taxon>
        <taxon>Dinophyceae</taxon>
        <taxon>Suessiales</taxon>
        <taxon>Symbiodiniaceae</taxon>
        <taxon>Cladocopium</taxon>
    </lineage>
</organism>